<evidence type="ECO:0000256" key="1">
    <source>
        <dbReference type="ARBA" id="ARBA00009995"/>
    </source>
</evidence>
<dbReference type="CDD" id="cd03784">
    <property type="entry name" value="GT1_Gtf-like"/>
    <property type="match status" value="1"/>
</dbReference>
<dbReference type="Pfam" id="PF00201">
    <property type="entry name" value="UDPGT"/>
    <property type="match status" value="1"/>
</dbReference>
<proteinExistence type="inferred from homology"/>
<keyword evidence="4" id="KW-1133">Transmembrane helix</keyword>
<name>A0AAV1HPR1_9CHLO</name>
<feature type="transmembrane region" description="Helical" evidence="4">
    <location>
        <begin position="20"/>
        <end position="42"/>
    </location>
</feature>
<dbReference type="Proteomes" id="UP001314263">
    <property type="component" value="Unassembled WGS sequence"/>
</dbReference>
<sequence>MSNSLRRAKDLNLLYSPVKWIVLAWTLCAVNTICRAGNILVLPTPLARSHHMGMQAMASELAQRGGHQVMFLVMDMDPFTTTPAESVVSYGVDTTAHGEQFPDLRITADTSCAVWWTQFGTALKHACTGLMSNDTAMKLARAFKADVMLAENLYPCSALLAHKLELPWVNYWAPAPLEPDLTSLWSGANRRLFQPNPLSYLPQSWMRTTTQRMTFWQRLENVYHYWEYVVMDSLYNRPLVHLLYKEHSFDPDAPAERRRLVLTIAPAHWAVEWLRPITPNFKMVGPLLPRPAQPLPQEFNAFMAQAADQGVLLVSVGTIAQLGHDQVVQMAAAFAKLPCKVLWRLTSSEIPDASAPFRLGSNTKVVPWVPQNDILAHPHLRAFLSHVGMNSMYEALYHGKPIVVMPFFADQLPNAEKVVAKGCGVQVSPAEAGSRKFSAALDDVLTNSRYTKAAQALSRKLRARKNTPVEEAADLMEHVLETEGDAYLKTPDDELSFLVRSSIDTHASVGISAALTVALLWKLSRVFARYVVGGPGKHRNDLLSLLIGGKKKREKSF</sequence>
<keyword evidence="4" id="KW-0472">Membrane</keyword>
<protein>
    <recommendedName>
        <fullName evidence="7">UDP-glycosyltransferases domain-containing protein</fullName>
    </recommendedName>
</protein>
<keyword evidence="6" id="KW-1185">Reference proteome</keyword>
<dbReference type="EMBL" id="CAUYUE010000001">
    <property type="protein sequence ID" value="CAK0733417.1"/>
    <property type="molecule type" value="Genomic_DNA"/>
</dbReference>
<evidence type="ECO:0000256" key="3">
    <source>
        <dbReference type="ARBA" id="ARBA00022679"/>
    </source>
</evidence>
<evidence type="ECO:0000313" key="6">
    <source>
        <dbReference type="Proteomes" id="UP001314263"/>
    </source>
</evidence>
<dbReference type="GO" id="GO:0008194">
    <property type="term" value="F:UDP-glycosyltransferase activity"/>
    <property type="evidence" value="ECO:0007669"/>
    <property type="project" value="InterPro"/>
</dbReference>
<dbReference type="PANTHER" id="PTHR48043">
    <property type="entry name" value="EG:EG0003.4 PROTEIN-RELATED"/>
    <property type="match status" value="1"/>
</dbReference>
<organism evidence="5 6">
    <name type="scientific">Coccomyxa viridis</name>
    <dbReference type="NCBI Taxonomy" id="1274662"/>
    <lineage>
        <taxon>Eukaryota</taxon>
        <taxon>Viridiplantae</taxon>
        <taxon>Chlorophyta</taxon>
        <taxon>core chlorophytes</taxon>
        <taxon>Trebouxiophyceae</taxon>
        <taxon>Trebouxiophyceae incertae sedis</taxon>
        <taxon>Coccomyxaceae</taxon>
        <taxon>Coccomyxa</taxon>
    </lineage>
</organism>
<comment type="similarity">
    <text evidence="1">Belongs to the UDP-glycosyltransferase family.</text>
</comment>
<comment type="caution">
    <text evidence="5">The sequence shown here is derived from an EMBL/GenBank/DDBJ whole genome shotgun (WGS) entry which is preliminary data.</text>
</comment>
<keyword evidence="4" id="KW-0812">Transmembrane</keyword>
<reference evidence="5 6" key="1">
    <citation type="submission" date="2023-10" db="EMBL/GenBank/DDBJ databases">
        <authorList>
            <person name="Maclean D."/>
            <person name="Macfadyen A."/>
        </authorList>
    </citation>
    <scope>NUCLEOTIDE SEQUENCE [LARGE SCALE GENOMIC DNA]</scope>
</reference>
<dbReference type="InterPro" id="IPR002213">
    <property type="entry name" value="UDP_glucos_trans"/>
</dbReference>
<evidence type="ECO:0000313" key="5">
    <source>
        <dbReference type="EMBL" id="CAK0733417.1"/>
    </source>
</evidence>
<evidence type="ECO:0000256" key="2">
    <source>
        <dbReference type="ARBA" id="ARBA00022676"/>
    </source>
</evidence>
<evidence type="ECO:0008006" key="7">
    <source>
        <dbReference type="Google" id="ProtNLM"/>
    </source>
</evidence>
<dbReference type="FunFam" id="3.40.50.2000:FF:000021">
    <property type="entry name" value="UDP-glucuronosyltransferase"/>
    <property type="match status" value="1"/>
</dbReference>
<dbReference type="Gene3D" id="3.40.50.2000">
    <property type="entry name" value="Glycogen Phosphorylase B"/>
    <property type="match status" value="2"/>
</dbReference>
<keyword evidence="3" id="KW-0808">Transferase</keyword>
<keyword evidence="2" id="KW-0328">Glycosyltransferase</keyword>
<dbReference type="SUPFAM" id="SSF53756">
    <property type="entry name" value="UDP-Glycosyltransferase/glycogen phosphorylase"/>
    <property type="match status" value="1"/>
</dbReference>
<dbReference type="InterPro" id="IPR050271">
    <property type="entry name" value="UDP-glycosyltransferase"/>
</dbReference>
<gene>
    <name evidence="5" type="ORF">CVIRNUC_000272</name>
</gene>
<evidence type="ECO:0000256" key="4">
    <source>
        <dbReference type="SAM" id="Phobius"/>
    </source>
</evidence>
<dbReference type="AlphaFoldDB" id="A0AAV1HPR1"/>
<dbReference type="PANTHER" id="PTHR48043:SF145">
    <property type="entry name" value="FI06409P-RELATED"/>
    <property type="match status" value="1"/>
</dbReference>
<accession>A0AAV1HPR1</accession>